<feature type="non-terminal residue" evidence="4">
    <location>
        <position position="161"/>
    </location>
</feature>
<evidence type="ECO:0000256" key="2">
    <source>
        <dbReference type="ARBA" id="ARBA00023180"/>
    </source>
</evidence>
<evidence type="ECO:0000256" key="1">
    <source>
        <dbReference type="ARBA" id="ARBA00023157"/>
    </source>
</evidence>
<dbReference type="AlphaFoldDB" id="A0A7K9BL70"/>
<sequence>ERCEVVEGQATCVKDTEALCWATGDPHYQTFDGKNFDFMGTCTYVLSKTCASDAALPVFSVEAKNENRGNTKVSYVGSVTVRVYNVTIAVVRGETGIVRVNNQRSRLPISLADGRIKAYQNGDSVLIKTDFSLKVFFDWEHHLVVKIPGKLSGKVCGLCGN</sequence>
<keyword evidence="1" id="KW-1015">Disulfide bond</keyword>
<gene>
    <name evidence="4" type="primary">Fcgbp_0</name>
    <name evidence="4" type="ORF">DRONOV_R06873</name>
</gene>
<dbReference type="InterPro" id="IPR050780">
    <property type="entry name" value="Mucin_vWF_Thrombospondin_sf"/>
</dbReference>
<evidence type="ECO:0000259" key="3">
    <source>
        <dbReference type="PROSITE" id="PS51233"/>
    </source>
</evidence>
<dbReference type="GO" id="GO:0005615">
    <property type="term" value="C:extracellular space"/>
    <property type="evidence" value="ECO:0007669"/>
    <property type="project" value="TreeGrafter"/>
</dbReference>
<name>A0A7K9BL70_DRONO</name>
<keyword evidence="2" id="KW-0325">Glycoprotein</keyword>
<feature type="domain" description="VWFD" evidence="3">
    <location>
        <begin position="18"/>
        <end position="161"/>
    </location>
</feature>
<evidence type="ECO:0000313" key="5">
    <source>
        <dbReference type="Proteomes" id="UP000543287"/>
    </source>
</evidence>
<dbReference type="InterPro" id="IPR001846">
    <property type="entry name" value="VWF_type-D"/>
</dbReference>
<reference evidence="4 5" key="1">
    <citation type="submission" date="2019-09" db="EMBL/GenBank/DDBJ databases">
        <title>Bird 10,000 Genomes (B10K) Project - Family phase.</title>
        <authorList>
            <person name="Zhang G."/>
        </authorList>
    </citation>
    <scope>NUCLEOTIDE SEQUENCE [LARGE SCALE GENOMIC DNA]</scope>
    <source>
        <strain evidence="4">B10K-LSUMZ-23963</strain>
        <tissue evidence="4">Muscle</tissue>
    </source>
</reference>
<dbReference type="EMBL" id="VWZH01000669">
    <property type="protein sequence ID" value="NXG40190.1"/>
    <property type="molecule type" value="Genomic_DNA"/>
</dbReference>
<dbReference type="PROSITE" id="PS51233">
    <property type="entry name" value="VWFD"/>
    <property type="match status" value="1"/>
</dbReference>
<feature type="non-terminal residue" evidence="4">
    <location>
        <position position="1"/>
    </location>
</feature>
<evidence type="ECO:0000313" key="4">
    <source>
        <dbReference type="EMBL" id="NXG40190.1"/>
    </source>
</evidence>
<accession>A0A7K9BL70</accession>
<dbReference type="SMART" id="SM00216">
    <property type="entry name" value="VWD"/>
    <property type="match status" value="1"/>
</dbReference>
<organism evidence="4 5">
    <name type="scientific">Dromaius novaehollandiae</name>
    <name type="common">Emu</name>
    <dbReference type="NCBI Taxonomy" id="8790"/>
    <lineage>
        <taxon>Eukaryota</taxon>
        <taxon>Metazoa</taxon>
        <taxon>Chordata</taxon>
        <taxon>Craniata</taxon>
        <taxon>Vertebrata</taxon>
        <taxon>Euteleostomi</taxon>
        <taxon>Archelosauria</taxon>
        <taxon>Archosauria</taxon>
        <taxon>Dinosauria</taxon>
        <taxon>Saurischia</taxon>
        <taxon>Theropoda</taxon>
        <taxon>Coelurosauria</taxon>
        <taxon>Aves</taxon>
        <taxon>Palaeognathae</taxon>
        <taxon>Casuariiformes</taxon>
        <taxon>Dromaiidae</taxon>
        <taxon>Dromaius</taxon>
    </lineage>
</organism>
<dbReference type="Proteomes" id="UP000543287">
    <property type="component" value="Unassembled WGS sequence"/>
</dbReference>
<dbReference type="PANTHER" id="PTHR11339:SF373">
    <property type="entry name" value="VWFD DOMAIN-CONTAINING PROTEIN"/>
    <property type="match status" value="1"/>
</dbReference>
<dbReference type="PANTHER" id="PTHR11339">
    <property type="entry name" value="EXTRACELLULAR MATRIX GLYCOPROTEIN RELATED"/>
    <property type="match status" value="1"/>
</dbReference>
<comment type="caution">
    <text evidence="4">The sequence shown here is derived from an EMBL/GenBank/DDBJ whole genome shotgun (WGS) entry which is preliminary data.</text>
</comment>
<dbReference type="GO" id="GO:0031012">
    <property type="term" value="C:extracellular matrix"/>
    <property type="evidence" value="ECO:0007669"/>
    <property type="project" value="TreeGrafter"/>
</dbReference>
<dbReference type="Pfam" id="PF00094">
    <property type="entry name" value="VWD"/>
    <property type="match status" value="1"/>
</dbReference>
<protein>
    <submittedName>
        <fullName evidence="4">FCGBP protein</fullName>
    </submittedName>
</protein>
<proteinExistence type="predicted"/>